<organism evidence="3">
    <name type="scientific">Salmonella newport</name>
    <dbReference type="NCBI Taxonomy" id="108619"/>
    <lineage>
        <taxon>Bacteria</taxon>
        <taxon>Pseudomonadati</taxon>
        <taxon>Pseudomonadota</taxon>
        <taxon>Gammaproteobacteria</taxon>
        <taxon>Enterobacterales</taxon>
        <taxon>Enterobacteriaceae</taxon>
        <taxon>Salmonella</taxon>
    </lineage>
</organism>
<sequence length="199" mass="22434">MKQILPSAYFDSLMIMDEMPASLRPISFVEYHLYSYLSCVLALFKGESISSWGYKYTVTEYGFPFSNELQHAIDFLLNRGFIYTDENGLFHPNDDIISAELNNFSHDKSLINRRELISTALQCGLNIPSGAIRNAIKNSPGMSLSTSLAQAAPLLDDEDNIDILYEEYDVISKMIGKENKDLLSPAVIWLSARVMRTEG</sequence>
<comment type="caution">
    <text evidence="3">The sequence shown here is derived from an EMBL/GenBank/DDBJ whole genome shotgun (WGS) entry which is preliminary data.</text>
</comment>
<proteinExistence type="predicted"/>
<name>A0A3X9ZKJ2_SALNE</name>
<dbReference type="Proteomes" id="UP000839704">
    <property type="component" value="Unassembled WGS sequence"/>
</dbReference>
<evidence type="ECO:0000313" key="1">
    <source>
        <dbReference type="EMBL" id="ECF2659257.1"/>
    </source>
</evidence>
<evidence type="ECO:0000313" key="3">
    <source>
        <dbReference type="EMBL" id="EDI0348093.1"/>
    </source>
</evidence>
<dbReference type="AlphaFoldDB" id="A0A3X9ZKJ2"/>
<accession>A0A3X9ZKJ2</accession>
<evidence type="ECO:0000313" key="2">
    <source>
        <dbReference type="EMBL" id="EDH9238505.1"/>
    </source>
</evidence>
<gene>
    <name evidence="2" type="ORF">CC401_09995</name>
    <name evidence="3" type="ORF">CC727_08240</name>
    <name evidence="1" type="ORF">E2D29_02665</name>
</gene>
<dbReference type="EMBL" id="AAMJPT010000008">
    <property type="protein sequence ID" value="EDI0348093.1"/>
    <property type="molecule type" value="Genomic_DNA"/>
</dbReference>
<protein>
    <submittedName>
        <fullName evidence="3">Uncharacterized protein</fullName>
    </submittedName>
</protein>
<dbReference type="EMBL" id="AAMJGG010000008">
    <property type="protein sequence ID" value="EDH9238505.1"/>
    <property type="molecule type" value="Genomic_DNA"/>
</dbReference>
<dbReference type="EMBL" id="AAIKPT010000002">
    <property type="protein sequence ID" value="ECF2659257.1"/>
    <property type="molecule type" value="Genomic_DNA"/>
</dbReference>
<reference evidence="3" key="1">
    <citation type="submission" date="2018-07" db="EMBL/GenBank/DDBJ databases">
        <authorList>
            <person name="Ashton P.M."/>
            <person name="Dallman T."/>
            <person name="Nair S."/>
            <person name="De Pinna E."/>
            <person name="Peters T."/>
            <person name="Grant K."/>
        </authorList>
    </citation>
    <scope>NUCLEOTIDE SEQUENCE</scope>
    <source>
        <strain evidence="1">167054</strain>
        <strain evidence="3">333943</strain>
        <strain evidence="2">353912</strain>
    </source>
</reference>